<proteinExistence type="predicted"/>
<evidence type="ECO:0000313" key="2">
    <source>
        <dbReference type="WBParaSite" id="nRc.2.0.1.t46899-RA"/>
    </source>
</evidence>
<dbReference type="AlphaFoldDB" id="A0A915L786"/>
<dbReference type="WBParaSite" id="nRc.2.0.1.t46899-RA">
    <property type="protein sequence ID" value="nRc.2.0.1.t46899-RA"/>
    <property type="gene ID" value="nRc.2.0.1.g46899"/>
</dbReference>
<evidence type="ECO:0000313" key="1">
    <source>
        <dbReference type="Proteomes" id="UP000887565"/>
    </source>
</evidence>
<protein>
    <submittedName>
        <fullName evidence="2">Uncharacterized protein</fullName>
    </submittedName>
</protein>
<keyword evidence="1" id="KW-1185">Reference proteome</keyword>
<organism evidence="1 2">
    <name type="scientific">Romanomermis culicivorax</name>
    <name type="common">Nematode worm</name>
    <dbReference type="NCBI Taxonomy" id="13658"/>
    <lineage>
        <taxon>Eukaryota</taxon>
        <taxon>Metazoa</taxon>
        <taxon>Ecdysozoa</taxon>
        <taxon>Nematoda</taxon>
        <taxon>Enoplea</taxon>
        <taxon>Dorylaimia</taxon>
        <taxon>Mermithida</taxon>
        <taxon>Mermithoidea</taxon>
        <taxon>Mermithidae</taxon>
        <taxon>Romanomermis</taxon>
    </lineage>
</organism>
<dbReference type="Proteomes" id="UP000887565">
    <property type="component" value="Unplaced"/>
</dbReference>
<accession>A0A915L786</accession>
<reference evidence="2" key="1">
    <citation type="submission" date="2022-11" db="UniProtKB">
        <authorList>
            <consortium name="WormBaseParasite"/>
        </authorList>
    </citation>
    <scope>IDENTIFICATION</scope>
</reference>
<sequence>CIFSKKLKEIQKYSSTTETYPYRRSRFRCQCVPNFRGICNGILSNRLRKLLCALYKNCCPDWPKIDKYQHQGEPKLEFRKK</sequence>
<name>A0A915L786_ROMCU</name>